<evidence type="ECO:0000259" key="1">
    <source>
        <dbReference type="Pfam" id="PF12770"/>
    </source>
</evidence>
<comment type="caution">
    <text evidence="2">The sequence shown here is derived from an EMBL/GenBank/DDBJ whole genome shotgun (WGS) entry which is preliminary data.</text>
</comment>
<dbReference type="Pfam" id="PF12770">
    <property type="entry name" value="CHAT"/>
    <property type="match status" value="1"/>
</dbReference>
<dbReference type="AlphaFoldDB" id="E1ICW3"/>
<feature type="domain" description="CHAT" evidence="1">
    <location>
        <begin position="404"/>
        <end position="660"/>
    </location>
</feature>
<keyword evidence="3" id="KW-1185">Reference proteome</keyword>
<dbReference type="STRING" id="765420.OSCT_1164"/>
<proteinExistence type="predicted"/>
<accession>E1ICW3</accession>
<evidence type="ECO:0000313" key="2">
    <source>
        <dbReference type="EMBL" id="EFO80933.1"/>
    </source>
</evidence>
<protein>
    <recommendedName>
        <fullName evidence="1">CHAT domain-containing protein</fullName>
    </recommendedName>
</protein>
<dbReference type="eggNOG" id="COG4995">
    <property type="taxonomic scope" value="Bacteria"/>
</dbReference>
<gene>
    <name evidence="2" type="ORF">OSCT_1164</name>
</gene>
<dbReference type="EMBL" id="ADVR01000033">
    <property type="protein sequence ID" value="EFO80933.1"/>
    <property type="molecule type" value="Genomic_DNA"/>
</dbReference>
<reference evidence="2 3" key="1">
    <citation type="journal article" date="2011" name="J. Bacteriol.">
        <title>Draft genome sequence of the anoxygenic filamentous phototrophic bacterium Oscillochloris trichoides subsp. DG-6.</title>
        <authorList>
            <person name="Kuznetsov B.B."/>
            <person name="Ivanovsky R.N."/>
            <person name="Keppen O.I."/>
            <person name="Sukhacheva M.V."/>
            <person name="Bumazhkin B.K."/>
            <person name="Patutina E.O."/>
            <person name="Beletsky A.V."/>
            <person name="Mardanov A.V."/>
            <person name="Baslerov R.V."/>
            <person name="Panteleeva A.N."/>
            <person name="Kolganova T.V."/>
            <person name="Ravin N.V."/>
            <person name="Skryabin K.G."/>
        </authorList>
    </citation>
    <scope>NUCLEOTIDE SEQUENCE [LARGE SCALE GENOMIC DNA]</scope>
    <source>
        <strain evidence="2 3">DG-6</strain>
    </source>
</reference>
<sequence length="661" mass="73442">MSDAYDLYQYQFILALLLDNYLYADIIIKKLIDLGDQGEISPKQQAELHRLHALLLDDFDQALPLMQKARKEFERLGANLLVLTCTTELAERAYIAGRYEVARTCLVEAEALLAGVDLPRRQLELRRIRAQYDPLVPLAERVAMSEVLLQAGDYLGATAVWSQIGRYYEGAKETQSAYQAYQAALDAAAHARGMVRMSLHTLRLGHVYRYAAERAFVLAPSAETSWVVSERLRAQTLLDEMSNAGIWRLLDRDDLAEIREAYEQLRYSQARLSLGESRVRRPTIASEDAKNQPRLNAERHQAEAHYFATLNRLATTKMTQVGWMTGQPAPTDAICAALPAGALLVALTLVGNMTDGALWATLLYDQGVLARLQLADQTEWKAFIKAWPTDQQISDLPTLSAQQDVLTELYMVCIEKLEDYLNDATTLIFALDDALPLYPLHAAYDGTHYLIERMPVSYIPSGTVLTLLQTRQAQRSPRTKRIFLGYDAVAEANYAPLPNLSNELAHLATLVDATAQPGPLTPDALLAHLADAQMLHLSCHGEFPPHASPRFAQLIIGPQRIYADDLYRADLAVELLFLDACHSGRVGPGLQGFVGAALVAGASSVIAAMWEVEYNVARSLVRTFYQHWQTGMPCAAALRQAQLALIAQPPSLWAHFFLTGL</sequence>
<organism evidence="2 3">
    <name type="scientific">Oscillochloris trichoides DG-6</name>
    <dbReference type="NCBI Taxonomy" id="765420"/>
    <lineage>
        <taxon>Bacteria</taxon>
        <taxon>Bacillati</taxon>
        <taxon>Chloroflexota</taxon>
        <taxon>Chloroflexia</taxon>
        <taxon>Chloroflexales</taxon>
        <taxon>Chloroflexineae</taxon>
        <taxon>Oscillochloridaceae</taxon>
        <taxon>Oscillochloris</taxon>
    </lineage>
</organism>
<dbReference type="Proteomes" id="UP000054010">
    <property type="component" value="Unassembled WGS sequence"/>
</dbReference>
<evidence type="ECO:0000313" key="3">
    <source>
        <dbReference type="Proteomes" id="UP000054010"/>
    </source>
</evidence>
<dbReference type="HOGENOM" id="CLU_414950_0_0_0"/>
<dbReference type="InterPro" id="IPR024983">
    <property type="entry name" value="CHAT_dom"/>
</dbReference>
<dbReference type="PANTHER" id="PTHR10098">
    <property type="entry name" value="RAPSYN-RELATED"/>
    <property type="match status" value="1"/>
</dbReference>
<name>E1ICW3_9CHLR</name>